<dbReference type="InterPro" id="IPR046357">
    <property type="entry name" value="PPIase_dom_sf"/>
</dbReference>
<dbReference type="PANTHER" id="PTHR47245:SF1">
    <property type="entry name" value="FOLDASE PROTEIN PRSA"/>
    <property type="match status" value="1"/>
</dbReference>
<dbReference type="Proteomes" id="UP000252085">
    <property type="component" value="Unassembled WGS sequence"/>
</dbReference>
<proteinExistence type="predicted"/>
<protein>
    <recommendedName>
        <fullName evidence="2">peptidylprolyl isomerase</fullName>
        <ecNumber evidence="2">5.2.1.8</ecNumber>
    </recommendedName>
</protein>
<dbReference type="EMBL" id="LXQE01000085">
    <property type="protein sequence ID" value="RCJ39950.1"/>
    <property type="molecule type" value="Genomic_DNA"/>
</dbReference>
<evidence type="ECO:0000256" key="2">
    <source>
        <dbReference type="ARBA" id="ARBA00013194"/>
    </source>
</evidence>
<evidence type="ECO:0000313" key="8">
    <source>
        <dbReference type="EMBL" id="RCJ39950.1"/>
    </source>
</evidence>
<comment type="caution">
    <text evidence="8">The sequence shown here is derived from an EMBL/GenBank/DDBJ whole genome shotgun (WGS) entry which is preliminary data.</text>
</comment>
<dbReference type="SUPFAM" id="SSF54534">
    <property type="entry name" value="FKBP-like"/>
    <property type="match status" value="1"/>
</dbReference>
<evidence type="ECO:0000259" key="7">
    <source>
        <dbReference type="PROSITE" id="PS50198"/>
    </source>
</evidence>
<keyword evidence="3" id="KW-0732">Signal</keyword>
<evidence type="ECO:0000256" key="6">
    <source>
        <dbReference type="PROSITE-ProRule" id="PRU00278"/>
    </source>
</evidence>
<evidence type="ECO:0000256" key="3">
    <source>
        <dbReference type="ARBA" id="ARBA00022729"/>
    </source>
</evidence>
<keyword evidence="5 6" id="KW-0413">Isomerase</keyword>
<dbReference type="Gene3D" id="3.10.50.40">
    <property type="match status" value="1"/>
</dbReference>
<dbReference type="PROSITE" id="PS50198">
    <property type="entry name" value="PPIC_PPIASE_2"/>
    <property type="match status" value="1"/>
</dbReference>
<dbReference type="Pfam" id="PF00639">
    <property type="entry name" value="Rotamase"/>
    <property type="match status" value="1"/>
</dbReference>
<dbReference type="PANTHER" id="PTHR47245">
    <property type="entry name" value="PEPTIDYLPROLYL ISOMERASE"/>
    <property type="match status" value="1"/>
</dbReference>
<dbReference type="GO" id="GO:0003755">
    <property type="term" value="F:peptidyl-prolyl cis-trans isomerase activity"/>
    <property type="evidence" value="ECO:0007669"/>
    <property type="project" value="UniProtKB-KW"/>
</dbReference>
<dbReference type="EC" id="5.2.1.8" evidence="2"/>
<evidence type="ECO:0000256" key="4">
    <source>
        <dbReference type="ARBA" id="ARBA00023110"/>
    </source>
</evidence>
<evidence type="ECO:0000256" key="5">
    <source>
        <dbReference type="ARBA" id="ARBA00023235"/>
    </source>
</evidence>
<sequence>MNKTLQLGDVYDGRSGSAILPPEIIPFLVSYNLIPQVLSQSIIELAMSTTGYANAPITCTQAETTQALQQFYQHWDLNSEEQIQDWCLRYGLTQEQLELFATRKLRVEKFKQITWGHQLESYFLKYKRHFDKVIYSLIRTENRGTANELFFRITEGEQSFSELAREYSQGPEADTNGIIGPVELGTIAPNFAQLLCTSQVGIVQPPVSFGDSWIIIRVEKLITAQLDDFMRQRLLQENFETWFQQQLSQLSPEEKAWMGINIKPAQVQEAKAA</sequence>
<dbReference type="InterPro" id="IPR000297">
    <property type="entry name" value="PPIase_PpiC"/>
</dbReference>
<dbReference type="AlphaFoldDB" id="A0A367RW61"/>
<evidence type="ECO:0000313" key="9">
    <source>
        <dbReference type="Proteomes" id="UP000252085"/>
    </source>
</evidence>
<gene>
    <name evidence="8" type="ORF">A6769_05175</name>
</gene>
<keyword evidence="4 6" id="KW-0697">Rotamase</keyword>
<organism evidence="8 9">
    <name type="scientific">Nostoc punctiforme NIES-2108</name>
    <dbReference type="NCBI Taxonomy" id="1356359"/>
    <lineage>
        <taxon>Bacteria</taxon>
        <taxon>Bacillati</taxon>
        <taxon>Cyanobacteriota</taxon>
        <taxon>Cyanophyceae</taxon>
        <taxon>Nostocales</taxon>
        <taxon>Nostocaceae</taxon>
        <taxon>Nostoc</taxon>
    </lineage>
</organism>
<name>A0A367RW61_NOSPU</name>
<comment type="catalytic activity">
    <reaction evidence="1">
        <text>[protein]-peptidylproline (omega=180) = [protein]-peptidylproline (omega=0)</text>
        <dbReference type="Rhea" id="RHEA:16237"/>
        <dbReference type="Rhea" id="RHEA-COMP:10747"/>
        <dbReference type="Rhea" id="RHEA-COMP:10748"/>
        <dbReference type="ChEBI" id="CHEBI:83833"/>
        <dbReference type="ChEBI" id="CHEBI:83834"/>
        <dbReference type="EC" id="5.2.1.8"/>
    </reaction>
</comment>
<dbReference type="InterPro" id="IPR050245">
    <property type="entry name" value="PrsA_foldase"/>
</dbReference>
<accession>A0A367RW61</accession>
<reference evidence="8 9" key="1">
    <citation type="submission" date="2016-04" db="EMBL/GenBank/DDBJ databases">
        <authorList>
            <person name="Evans L.H."/>
            <person name="Alamgir A."/>
            <person name="Owens N."/>
            <person name="Weber N.D."/>
            <person name="Virtaneva K."/>
            <person name="Barbian K."/>
            <person name="Babar A."/>
            <person name="Rosenke K."/>
        </authorList>
    </citation>
    <scope>NUCLEOTIDE SEQUENCE [LARGE SCALE GENOMIC DNA]</scope>
    <source>
        <strain evidence="8">NIES-2108</strain>
    </source>
</reference>
<evidence type="ECO:0000256" key="1">
    <source>
        <dbReference type="ARBA" id="ARBA00000971"/>
    </source>
</evidence>
<feature type="domain" description="PpiC" evidence="7">
    <location>
        <begin position="137"/>
        <end position="220"/>
    </location>
</feature>